<dbReference type="InterPro" id="IPR012337">
    <property type="entry name" value="RNaseH-like_sf"/>
</dbReference>
<dbReference type="PROSITE" id="PS50994">
    <property type="entry name" value="INTEGRASE"/>
    <property type="match status" value="1"/>
</dbReference>
<dbReference type="InterPro" id="IPR041588">
    <property type="entry name" value="Integrase_H2C2"/>
</dbReference>
<feature type="domain" description="RNase H type-1" evidence="1">
    <location>
        <begin position="257"/>
        <end position="384"/>
    </location>
</feature>
<dbReference type="Pfam" id="PF05380">
    <property type="entry name" value="Peptidase_A17"/>
    <property type="match status" value="1"/>
</dbReference>
<dbReference type="GO" id="GO:0004523">
    <property type="term" value="F:RNA-DNA hybrid ribonuclease activity"/>
    <property type="evidence" value="ECO:0007669"/>
    <property type="project" value="InterPro"/>
</dbReference>
<sequence>MSMEAFMLMICRSHAKEADIHLDPNIQIRNAPIPVVNDIRFLGVIFDRKLTFLPHILHLRKKCERSLNILKVLSRTSWGADRTSLLRICQAVILSSIDYGCMVYGSARPTVLRRLDTIHHSALRICSGAFRTSPVESLYVICHQLPLHLRRQKISALYLFRAQSVPKHPISQLTLPAFLHRLYAARPSHILPFCERAKMLLHDSDLNNITIQPSDFFCFPPWDIPQFSYLNPFSGFDKSSTAPVTFQQLFHHHRYQYSSFIPIFTDGSKSDGHVGCGVVFPSDTLSYRLHNCCSVFTAELVAIFCALQEISHSSQRNFIIYTDSMSALETLSHYDTQMHPVGFEILSLLQFLRNKSFNIFCWIPSHVGISGNETADAIAKFASAILPRALPYEDIKKFFVSRLFSRWQQKWDLLTSNKLHSVKPSIGLWPILPIRQVDVKLTHLRIGHTRFTHKYLIFGERAPVCPTCHQDFTVHHILIECPSFNSHRVDHFHSSSVTLQDLVVFCGDIEKAFLMIGIVDDRRYLKFLWNTNDKGKEYVVLQMNRVLFGSRCSPFLLRATIRYHVRKYLERYPDCVDMLDNALYADDLCYGAATVQEALSLSAGAVSILKDAGFHLRKLCTNSRELQASWIQNGLSDEVGFEQDCKLKVLGLVWNLDEDCVGVDVTPLLNSLESMGNKKRSALSTVARVFDPLGFISPFVVRVKKLAQEIWERGVDWDSKLPDDLRIKWEKWCCETGCLSDVRINRCYFSNSDRDAGGIEMHIFCDSSQVAYRAVAYFRWETTSGEVAVRFVMAKSRLAPLKKLSLPRLELMGALVGAKLWKHLSLVFKSLVKRVVMWTDSEICLHWIKSSATEWKQFVSNRVVEIQDCVVPNRWFHCPGLENPADRLIRGVSAVSLKSDDLWWSGPRWLKSPRYDWPQQKFRVPDEYMQEKRIVVHTAIVGDDPLIDISKFSSLARLLRVTAYVLRFLGKLGGKITQTGPLVAAEISEAEEFWVKQVQREHFDFEITRLIRGQQIPAGSRIWSLAPYLQEGLCVKGRLEQSELTQEEKHPILLPRSKYTDLLILNEHNRGFHLGVIATLSRPRERFWIPKGRQSVKSVLKSCLVFRKYSAKPARQQTGQLPKDRVVAFPPFTTVVTDFTGAITVKTTGGALQKVYIVLFTCAVTRAVHLEVVSNISVKSFIMSLRQCLARRGCVKVFYSDNAKTFRSSCEILKGFKSIIRQPELKSFITSEEVSWQFIPERSP</sequence>
<evidence type="ECO:0000313" key="4">
    <source>
        <dbReference type="Proteomes" id="UP000499080"/>
    </source>
</evidence>
<evidence type="ECO:0000313" key="3">
    <source>
        <dbReference type="EMBL" id="GBO29335.1"/>
    </source>
</evidence>
<dbReference type="GO" id="GO:0015074">
    <property type="term" value="P:DNA integration"/>
    <property type="evidence" value="ECO:0007669"/>
    <property type="project" value="InterPro"/>
</dbReference>
<feature type="domain" description="Integrase catalytic" evidence="2">
    <location>
        <begin position="1127"/>
        <end position="1244"/>
    </location>
</feature>
<dbReference type="InterPro" id="IPR002156">
    <property type="entry name" value="RNaseH_domain"/>
</dbReference>
<dbReference type="PROSITE" id="PS50879">
    <property type="entry name" value="RNASE_H_1"/>
    <property type="match status" value="1"/>
</dbReference>
<dbReference type="SUPFAM" id="SSF53098">
    <property type="entry name" value="Ribonuclease H-like"/>
    <property type="match status" value="2"/>
</dbReference>
<dbReference type="InterPro" id="IPR001584">
    <property type="entry name" value="Integrase_cat-core"/>
</dbReference>
<dbReference type="Proteomes" id="UP000499080">
    <property type="component" value="Unassembled WGS sequence"/>
</dbReference>
<name>A0A4Y2VWR1_ARAVE</name>
<dbReference type="InterPro" id="IPR036397">
    <property type="entry name" value="RNaseH_sf"/>
</dbReference>
<dbReference type="GO" id="GO:0003676">
    <property type="term" value="F:nucleic acid binding"/>
    <property type="evidence" value="ECO:0007669"/>
    <property type="project" value="InterPro"/>
</dbReference>
<gene>
    <name evidence="3" type="ORF">AVEN_96939_1</name>
</gene>
<comment type="caution">
    <text evidence="3">The sequence shown here is derived from an EMBL/GenBank/DDBJ whole genome shotgun (WGS) entry which is preliminary data.</text>
</comment>
<dbReference type="SUPFAM" id="SSF56672">
    <property type="entry name" value="DNA/RNA polymerases"/>
    <property type="match status" value="1"/>
</dbReference>
<evidence type="ECO:0000259" key="2">
    <source>
        <dbReference type="PROSITE" id="PS50994"/>
    </source>
</evidence>
<protein>
    <submittedName>
        <fullName evidence="3">Uncharacterized protein</fullName>
    </submittedName>
</protein>
<dbReference type="PANTHER" id="PTHR47331">
    <property type="entry name" value="PHD-TYPE DOMAIN-CONTAINING PROTEIN"/>
    <property type="match status" value="1"/>
</dbReference>
<dbReference type="Pfam" id="PF00075">
    <property type="entry name" value="RNase_H"/>
    <property type="match status" value="1"/>
</dbReference>
<proteinExistence type="predicted"/>
<dbReference type="InterPro" id="IPR008042">
    <property type="entry name" value="Retrotrans_Pao"/>
</dbReference>
<dbReference type="Gene3D" id="3.30.420.10">
    <property type="entry name" value="Ribonuclease H-like superfamily/Ribonuclease H"/>
    <property type="match status" value="2"/>
</dbReference>
<dbReference type="CDD" id="cd09276">
    <property type="entry name" value="Rnase_HI_RT_non_LTR"/>
    <property type="match status" value="1"/>
</dbReference>
<keyword evidence="4" id="KW-1185">Reference proteome</keyword>
<evidence type="ECO:0000259" key="1">
    <source>
        <dbReference type="PROSITE" id="PS50879"/>
    </source>
</evidence>
<dbReference type="Pfam" id="PF17921">
    <property type="entry name" value="Integrase_H2C2"/>
    <property type="match status" value="1"/>
</dbReference>
<organism evidence="3 4">
    <name type="scientific">Araneus ventricosus</name>
    <name type="common">Orbweaver spider</name>
    <name type="synonym">Epeira ventricosa</name>
    <dbReference type="NCBI Taxonomy" id="182803"/>
    <lineage>
        <taxon>Eukaryota</taxon>
        <taxon>Metazoa</taxon>
        <taxon>Ecdysozoa</taxon>
        <taxon>Arthropoda</taxon>
        <taxon>Chelicerata</taxon>
        <taxon>Arachnida</taxon>
        <taxon>Araneae</taxon>
        <taxon>Araneomorphae</taxon>
        <taxon>Entelegynae</taxon>
        <taxon>Araneoidea</taxon>
        <taxon>Araneidae</taxon>
        <taxon>Araneus</taxon>
    </lineage>
</organism>
<dbReference type="EMBL" id="BGPR01052507">
    <property type="protein sequence ID" value="GBO29335.1"/>
    <property type="molecule type" value="Genomic_DNA"/>
</dbReference>
<dbReference type="OrthoDB" id="6425443at2759"/>
<dbReference type="InterPro" id="IPR043502">
    <property type="entry name" value="DNA/RNA_pol_sf"/>
</dbReference>
<dbReference type="AlphaFoldDB" id="A0A4Y2VWR1"/>
<accession>A0A4Y2VWR1</accession>
<dbReference type="GO" id="GO:0071897">
    <property type="term" value="P:DNA biosynthetic process"/>
    <property type="evidence" value="ECO:0007669"/>
    <property type="project" value="UniProtKB-ARBA"/>
</dbReference>
<dbReference type="GO" id="GO:0042575">
    <property type="term" value="C:DNA polymerase complex"/>
    <property type="evidence" value="ECO:0007669"/>
    <property type="project" value="UniProtKB-ARBA"/>
</dbReference>
<reference evidence="3 4" key="1">
    <citation type="journal article" date="2019" name="Sci. Rep.">
        <title>Orb-weaving spider Araneus ventricosus genome elucidates the spidroin gene catalogue.</title>
        <authorList>
            <person name="Kono N."/>
            <person name="Nakamura H."/>
            <person name="Ohtoshi R."/>
            <person name="Moran D.A.P."/>
            <person name="Shinohara A."/>
            <person name="Yoshida Y."/>
            <person name="Fujiwara M."/>
            <person name="Mori M."/>
            <person name="Tomita M."/>
            <person name="Arakawa K."/>
        </authorList>
    </citation>
    <scope>NUCLEOTIDE SEQUENCE [LARGE SCALE GENOMIC DNA]</scope>
</reference>